<dbReference type="InterPro" id="IPR000524">
    <property type="entry name" value="Tscrpt_reg_HTH_GntR"/>
</dbReference>
<evidence type="ECO:0000256" key="3">
    <source>
        <dbReference type="ARBA" id="ARBA00023163"/>
    </source>
</evidence>
<keyword evidence="1" id="KW-0805">Transcription regulation</keyword>
<gene>
    <name evidence="5" type="ORF">MBEBAB_0527</name>
</gene>
<dbReference type="RefSeq" id="WP_021696373.1">
    <property type="nucleotide sequence ID" value="NZ_BATC01000005.1"/>
</dbReference>
<dbReference type="InterPro" id="IPR036388">
    <property type="entry name" value="WH-like_DNA-bd_sf"/>
</dbReference>
<dbReference type="SUPFAM" id="SSF46785">
    <property type="entry name" value="Winged helix' DNA-binding domain"/>
    <property type="match status" value="1"/>
</dbReference>
<dbReference type="AlphaFoldDB" id="A0A8E0KKV7"/>
<dbReference type="Gene3D" id="1.10.10.10">
    <property type="entry name" value="Winged helix-like DNA-binding domain superfamily/Winged helix DNA-binding domain"/>
    <property type="match status" value="1"/>
</dbReference>
<protein>
    <recommendedName>
        <fullName evidence="4">HTH gntR-type domain-containing protein</fullName>
    </recommendedName>
</protein>
<dbReference type="InterPro" id="IPR036390">
    <property type="entry name" value="WH_DNA-bd_sf"/>
</dbReference>
<evidence type="ECO:0000313" key="6">
    <source>
        <dbReference type="Proteomes" id="UP000016569"/>
    </source>
</evidence>
<name>A0A8E0KKV7_9CAUL</name>
<comment type="caution">
    <text evidence="5">The sequence shown here is derived from an EMBL/GenBank/DDBJ whole genome shotgun (WGS) entry which is preliminary data.</text>
</comment>
<dbReference type="Pfam" id="PF00392">
    <property type="entry name" value="GntR"/>
    <property type="match status" value="1"/>
</dbReference>
<evidence type="ECO:0000256" key="1">
    <source>
        <dbReference type="ARBA" id="ARBA00023015"/>
    </source>
</evidence>
<dbReference type="PANTHER" id="PTHR43537">
    <property type="entry name" value="TRANSCRIPTIONAL REGULATOR, GNTR FAMILY"/>
    <property type="match status" value="1"/>
</dbReference>
<keyword evidence="6" id="KW-1185">Reference proteome</keyword>
<keyword evidence="3" id="KW-0804">Transcription</keyword>
<reference evidence="6" key="1">
    <citation type="journal article" date="2013" name="Genome Announc.">
        <title>Draft Genome Sequence of the Dimorphic Prosthecate Bacterium Brevundimonas abyssalis TAR-001T.</title>
        <authorList>
            <person name="Tsubouchi T."/>
            <person name="Nishi S."/>
            <person name="Usui K."/>
            <person name="Shimane Y."/>
            <person name="Takaki Y."/>
            <person name="Maruyama T."/>
            <person name="Hatada Y."/>
        </authorList>
    </citation>
    <scope>NUCLEOTIDE SEQUENCE [LARGE SCALE GENOMIC DNA]</scope>
    <source>
        <strain evidence="6">TAR-001</strain>
    </source>
</reference>
<dbReference type="OrthoDB" id="8479543at2"/>
<proteinExistence type="predicted"/>
<evidence type="ECO:0000313" key="5">
    <source>
        <dbReference type="EMBL" id="GAD58277.1"/>
    </source>
</evidence>
<sequence>MAEDESIGERVYQLVKDWVTSGRFAPGERLHPPRLKEDANTSLTTIYNVLRRLAIERLVDTGPHEGFHAPAVNEAQLRGVFRWSCALAILAIRNAAPVIAGASANRKMTEPDPAADIVARTEALFDAIAALPEIAECGEAMAHANDRLRAVRRLEGYVIAGREAELASLYAAANEPDRLVSALEAYRDRRLAVVPDLMRLLMRPPAERPVIAAPEES</sequence>
<evidence type="ECO:0000256" key="2">
    <source>
        <dbReference type="ARBA" id="ARBA00023125"/>
    </source>
</evidence>
<dbReference type="Proteomes" id="UP000016569">
    <property type="component" value="Unassembled WGS sequence"/>
</dbReference>
<dbReference type="GO" id="GO:0003677">
    <property type="term" value="F:DNA binding"/>
    <property type="evidence" value="ECO:0007669"/>
    <property type="project" value="UniProtKB-KW"/>
</dbReference>
<accession>A0A8E0KKV7</accession>
<dbReference type="EMBL" id="BATC01000005">
    <property type="protein sequence ID" value="GAD58277.1"/>
    <property type="molecule type" value="Genomic_DNA"/>
</dbReference>
<feature type="domain" description="HTH gntR-type" evidence="4">
    <location>
        <begin position="9"/>
        <end position="67"/>
    </location>
</feature>
<organism evidence="5 6">
    <name type="scientific">Brevundimonas abyssalis TAR-001</name>
    <dbReference type="NCBI Taxonomy" id="1391729"/>
    <lineage>
        <taxon>Bacteria</taxon>
        <taxon>Pseudomonadati</taxon>
        <taxon>Pseudomonadota</taxon>
        <taxon>Alphaproteobacteria</taxon>
        <taxon>Caulobacterales</taxon>
        <taxon>Caulobacteraceae</taxon>
        <taxon>Brevundimonas</taxon>
    </lineage>
</organism>
<dbReference type="GO" id="GO:0003700">
    <property type="term" value="F:DNA-binding transcription factor activity"/>
    <property type="evidence" value="ECO:0007669"/>
    <property type="project" value="InterPro"/>
</dbReference>
<dbReference type="PANTHER" id="PTHR43537:SF5">
    <property type="entry name" value="UXU OPERON TRANSCRIPTIONAL REGULATOR"/>
    <property type="match status" value="1"/>
</dbReference>
<keyword evidence="2" id="KW-0238">DNA-binding</keyword>
<evidence type="ECO:0000259" key="4">
    <source>
        <dbReference type="Pfam" id="PF00392"/>
    </source>
</evidence>